<protein>
    <submittedName>
        <fullName evidence="2">Stress responsive alpha-beta barrel domain protein</fullName>
    </submittedName>
</protein>
<name>A0A081CAS6_VECG1</name>
<dbReference type="AlphaFoldDB" id="A0A081CAS6"/>
<dbReference type="PROSITE" id="PS51502">
    <property type="entry name" value="S_R_A_B_BARREL"/>
    <property type="match status" value="1"/>
</dbReference>
<proteinExistence type="predicted"/>
<dbReference type="STRING" id="1499967.U27_01582"/>
<dbReference type="HOGENOM" id="CLU_080664_3_0_0"/>
<sequence>MVKHIVMWKLKETAEGASKAENLKTAQAQLEALTTKIPELNSLEVGIDFNRSAAAYDIVLVTEFESREALEAYQNHPEHRKVADFIGKIRQDRAVVDYEI</sequence>
<keyword evidence="3" id="KW-1185">Reference proteome</keyword>
<dbReference type="PANTHER" id="PTHR37832">
    <property type="entry name" value="BLL2683 PROTEIN"/>
    <property type="match status" value="1"/>
</dbReference>
<dbReference type="SMART" id="SM00886">
    <property type="entry name" value="Dabb"/>
    <property type="match status" value="1"/>
</dbReference>
<accession>A0A081CAS6</accession>
<dbReference type="Pfam" id="PF07876">
    <property type="entry name" value="Dabb"/>
    <property type="match status" value="1"/>
</dbReference>
<dbReference type="InterPro" id="IPR013097">
    <property type="entry name" value="Dabb"/>
</dbReference>
<dbReference type="Proteomes" id="UP000030661">
    <property type="component" value="Unassembled WGS sequence"/>
</dbReference>
<dbReference type="SUPFAM" id="SSF54909">
    <property type="entry name" value="Dimeric alpha+beta barrel"/>
    <property type="match status" value="1"/>
</dbReference>
<dbReference type="eggNOG" id="COG4627">
    <property type="taxonomic scope" value="Bacteria"/>
</dbReference>
<reference evidence="2" key="1">
    <citation type="journal article" date="2015" name="PeerJ">
        <title>First genomic representation of candidate bacterial phylum KSB3 points to enhanced environmental sensing as a trigger of wastewater bulking.</title>
        <authorList>
            <person name="Sekiguchi Y."/>
            <person name="Ohashi A."/>
            <person name="Parks D.H."/>
            <person name="Yamauchi T."/>
            <person name="Tyson G.W."/>
            <person name="Hugenholtz P."/>
        </authorList>
    </citation>
    <scope>NUCLEOTIDE SEQUENCE [LARGE SCALE GENOMIC DNA]</scope>
</reference>
<evidence type="ECO:0000259" key="1">
    <source>
        <dbReference type="PROSITE" id="PS51502"/>
    </source>
</evidence>
<organism evidence="2">
    <name type="scientific">Vecturithrix granuli</name>
    <dbReference type="NCBI Taxonomy" id="1499967"/>
    <lineage>
        <taxon>Bacteria</taxon>
        <taxon>Candidatus Moduliflexota</taxon>
        <taxon>Candidatus Vecturitrichia</taxon>
        <taxon>Candidatus Vecturitrichales</taxon>
        <taxon>Candidatus Vecturitrichaceae</taxon>
        <taxon>Candidatus Vecturithrix</taxon>
    </lineage>
</organism>
<evidence type="ECO:0000313" key="3">
    <source>
        <dbReference type="Proteomes" id="UP000030661"/>
    </source>
</evidence>
<feature type="domain" description="Stress-response A/B barrel" evidence="1">
    <location>
        <begin position="2"/>
        <end position="98"/>
    </location>
</feature>
<dbReference type="EMBL" id="DF820481">
    <property type="protein sequence ID" value="GAK61681.1"/>
    <property type="molecule type" value="Genomic_DNA"/>
</dbReference>
<dbReference type="Gene3D" id="3.30.70.100">
    <property type="match status" value="1"/>
</dbReference>
<gene>
    <name evidence="2" type="ORF">U27_01582</name>
</gene>
<dbReference type="PANTHER" id="PTHR37832:SF1">
    <property type="entry name" value="STRESS-RESPONSE A_B BARREL DOMAIN-CONTAINING PROTEIN"/>
    <property type="match status" value="1"/>
</dbReference>
<evidence type="ECO:0000313" key="2">
    <source>
        <dbReference type="EMBL" id="GAK61681.1"/>
    </source>
</evidence>
<dbReference type="InterPro" id="IPR011008">
    <property type="entry name" value="Dimeric_a/b-barrel"/>
</dbReference>